<name>A0ABP7LHI8_9ACTN</name>
<evidence type="ECO:0000313" key="1">
    <source>
        <dbReference type="EMBL" id="GAA3901985.1"/>
    </source>
</evidence>
<protein>
    <recommendedName>
        <fullName evidence="3">Secreted protein</fullName>
    </recommendedName>
</protein>
<keyword evidence="2" id="KW-1185">Reference proteome</keyword>
<organism evidence="1 2">
    <name type="scientific">Streptomyces lannensis</name>
    <dbReference type="NCBI Taxonomy" id="766498"/>
    <lineage>
        <taxon>Bacteria</taxon>
        <taxon>Bacillati</taxon>
        <taxon>Actinomycetota</taxon>
        <taxon>Actinomycetes</taxon>
        <taxon>Kitasatosporales</taxon>
        <taxon>Streptomycetaceae</taxon>
        <taxon>Streptomyces</taxon>
    </lineage>
</organism>
<dbReference type="EMBL" id="BAAAZA010000049">
    <property type="protein sequence ID" value="GAA3901985.1"/>
    <property type="molecule type" value="Genomic_DNA"/>
</dbReference>
<sequence>MRHQSLLTLFPSIWWAAVEAPHRKPSGKLVEVCVIVRSVFLVRVGGPSGVHAAGGTRAESLAGLGPAAGVPGSFEPGGRDALGEVPL</sequence>
<gene>
    <name evidence="1" type="ORF">GCM10022207_83670</name>
</gene>
<evidence type="ECO:0000313" key="2">
    <source>
        <dbReference type="Proteomes" id="UP001501563"/>
    </source>
</evidence>
<comment type="caution">
    <text evidence="1">The sequence shown here is derived from an EMBL/GenBank/DDBJ whole genome shotgun (WGS) entry which is preliminary data.</text>
</comment>
<evidence type="ECO:0008006" key="3">
    <source>
        <dbReference type="Google" id="ProtNLM"/>
    </source>
</evidence>
<proteinExistence type="predicted"/>
<accession>A0ABP7LHI8</accession>
<dbReference type="Proteomes" id="UP001501563">
    <property type="component" value="Unassembled WGS sequence"/>
</dbReference>
<reference evidence="2" key="1">
    <citation type="journal article" date="2019" name="Int. J. Syst. Evol. Microbiol.">
        <title>The Global Catalogue of Microorganisms (GCM) 10K type strain sequencing project: providing services to taxonomists for standard genome sequencing and annotation.</title>
        <authorList>
            <consortium name="The Broad Institute Genomics Platform"/>
            <consortium name="The Broad Institute Genome Sequencing Center for Infectious Disease"/>
            <person name="Wu L."/>
            <person name="Ma J."/>
        </authorList>
    </citation>
    <scope>NUCLEOTIDE SEQUENCE [LARGE SCALE GENOMIC DNA]</scope>
    <source>
        <strain evidence="2">JCM 16578</strain>
    </source>
</reference>